<dbReference type="EMBL" id="FNAP01000029">
    <property type="protein sequence ID" value="SDF07036.1"/>
    <property type="molecule type" value="Genomic_DNA"/>
</dbReference>
<dbReference type="GO" id="GO:0005524">
    <property type="term" value="F:ATP binding"/>
    <property type="evidence" value="ECO:0007669"/>
    <property type="project" value="UniProtKB-KW"/>
</dbReference>
<dbReference type="InterPro" id="IPR027417">
    <property type="entry name" value="P-loop_NTPase"/>
</dbReference>
<keyword evidence="11" id="KW-1185">Reference proteome</keyword>
<evidence type="ECO:0000256" key="3">
    <source>
        <dbReference type="ARBA" id="ARBA00022519"/>
    </source>
</evidence>
<dbReference type="PROSITE" id="PS50893">
    <property type="entry name" value="ABC_TRANSPORTER_2"/>
    <property type="match status" value="1"/>
</dbReference>
<keyword evidence="1" id="KW-0813">Transport</keyword>
<dbReference type="InterPro" id="IPR017871">
    <property type="entry name" value="ABC_transporter-like_CS"/>
</dbReference>
<keyword evidence="2" id="KW-1003">Cell membrane</keyword>
<accession>A0A1G7I3J6</accession>
<evidence type="ECO:0000256" key="2">
    <source>
        <dbReference type="ARBA" id="ARBA00022475"/>
    </source>
</evidence>
<keyword evidence="7" id="KW-0472">Membrane</keyword>
<gene>
    <name evidence="10" type="ORF">SAMN05421720_12911</name>
</gene>
<keyword evidence="3" id="KW-0997">Cell inner membrane</keyword>
<evidence type="ECO:0000256" key="5">
    <source>
        <dbReference type="ARBA" id="ARBA00022840"/>
    </source>
</evidence>
<proteinExistence type="predicted"/>
<dbReference type="PROSITE" id="PS00211">
    <property type="entry name" value="ABC_TRANSPORTER_1"/>
    <property type="match status" value="1"/>
</dbReference>
<dbReference type="InterPro" id="IPR003593">
    <property type="entry name" value="AAA+_ATPase"/>
</dbReference>
<keyword evidence="4" id="KW-0547">Nucleotide-binding</keyword>
<evidence type="ECO:0000313" key="11">
    <source>
        <dbReference type="Proteomes" id="UP000199412"/>
    </source>
</evidence>
<evidence type="ECO:0000256" key="1">
    <source>
        <dbReference type="ARBA" id="ARBA00022448"/>
    </source>
</evidence>
<dbReference type="RefSeq" id="WP_092788123.1">
    <property type="nucleotide sequence ID" value="NZ_FNAP01000029.1"/>
</dbReference>
<protein>
    <submittedName>
        <fullName evidence="10">Molybdate transport system ATP-binding protein/putative spermidine/putrescine transport system ATP-binding protein/putrescine transport system ATP-binding protein</fullName>
    </submittedName>
</protein>
<organism evidence="10 11">
    <name type="scientific">Rhodospira trueperi</name>
    <dbReference type="NCBI Taxonomy" id="69960"/>
    <lineage>
        <taxon>Bacteria</taxon>
        <taxon>Pseudomonadati</taxon>
        <taxon>Pseudomonadota</taxon>
        <taxon>Alphaproteobacteria</taxon>
        <taxon>Rhodospirillales</taxon>
        <taxon>Rhodospirillaceae</taxon>
        <taxon>Rhodospira</taxon>
    </lineage>
</organism>
<keyword evidence="6" id="KW-1278">Translocase</keyword>
<feature type="domain" description="ABC transporter" evidence="9">
    <location>
        <begin position="4"/>
        <end position="228"/>
    </location>
</feature>
<dbReference type="Proteomes" id="UP000199412">
    <property type="component" value="Unassembled WGS sequence"/>
</dbReference>
<name>A0A1G7I3J6_9PROT</name>
<evidence type="ECO:0000259" key="9">
    <source>
        <dbReference type="PROSITE" id="PS50893"/>
    </source>
</evidence>
<dbReference type="Pfam" id="PF00005">
    <property type="entry name" value="ABC_tran"/>
    <property type="match status" value="1"/>
</dbReference>
<dbReference type="AlphaFoldDB" id="A0A1G7I3J6"/>
<dbReference type="PANTHER" id="PTHR42781:SF1">
    <property type="entry name" value="THIAMINE IMPORT ATP-BINDING PROTEIN THIQ"/>
    <property type="match status" value="1"/>
</dbReference>
<dbReference type="InterPro" id="IPR050093">
    <property type="entry name" value="ABC_SmlMolc_Importer"/>
</dbReference>
<dbReference type="GO" id="GO:0016887">
    <property type="term" value="F:ATP hydrolysis activity"/>
    <property type="evidence" value="ECO:0007669"/>
    <property type="project" value="InterPro"/>
</dbReference>
<dbReference type="SUPFAM" id="SSF52540">
    <property type="entry name" value="P-loop containing nucleoside triphosphate hydrolases"/>
    <property type="match status" value="1"/>
</dbReference>
<evidence type="ECO:0000256" key="7">
    <source>
        <dbReference type="ARBA" id="ARBA00023136"/>
    </source>
</evidence>
<reference evidence="10 11" key="1">
    <citation type="submission" date="2016-10" db="EMBL/GenBank/DDBJ databases">
        <authorList>
            <person name="de Groot N.N."/>
        </authorList>
    </citation>
    <scope>NUCLEOTIDE SEQUENCE [LARGE SCALE GENOMIC DNA]</scope>
    <source>
        <strain evidence="10 11">ATCC 700224</strain>
    </source>
</reference>
<feature type="region of interest" description="Disordered" evidence="8">
    <location>
        <begin position="209"/>
        <end position="230"/>
    </location>
</feature>
<dbReference type="SMART" id="SM00382">
    <property type="entry name" value="AAA"/>
    <property type="match status" value="1"/>
</dbReference>
<dbReference type="PANTHER" id="PTHR42781">
    <property type="entry name" value="SPERMIDINE/PUTRESCINE IMPORT ATP-BINDING PROTEIN POTA"/>
    <property type="match status" value="1"/>
</dbReference>
<sequence>MTAVLLENVSCRVLASLSLTVADREAVAILGPSGAGKSTLLKVVAGLLPHAGEVFLDGQPARARAPHGRQLGYLSQDLHLFPHLTVAGNVRLALLFGFDGPERRRDRVDEALHLARADHLAARRPATLSGGERQRAALARCLARRPRLLLLDEPFSSLDADTKRLLWADVTEVRRRVGMTALIVTHDPEEAAALADRVLVLRDGRLTSDGPWQGNGVPPDLRRSGSIGPE</sequence>
<evidence type="ECO:0000256" key="8">
    <source>
        <dbReference type="SAM" id="MobiDB-lite"/>
    </source>
</evidence>
<evidence type="ECO:0000256" key="6">
    <source>
        <dbReference type="ARBA" id="ARBA00022967"/>
    </source>
</evidence>
<dbReference type="OrthoDB" id="9802264at2"/>
<evidence type="ECO:0000313" key="10">
    <source>
        <dbReference type="EMBL" id="SDF07036.1"/>
    </source>
</evidence>
<evidence type="ECO:0000256" key="4">
    <source>
        <dbReference type="ARBA" id="ARBA00022741"/>
    </source>
</evidence>
<dbReference type="Gene3D" id="3.40.50.300">
    <property type="entry name" value="P-loop containing nucleotide triphosphate hydrolases"/>
    <property type="match status" value="1"/>
</dbReference>
<dbReference type="InterPro" id="IPR003439">
    <property type="entry name" value="ABC_transporter-like_ATP-bd"/>
</dbReference>
<keyword evidence="5 10" id="KW-0067">ATP-binding</keyword>
<dbReference type="STRING" id="69960.SAMN05421720_12911"/>